<dbReference type="Proteomes" id="UP000248745">
    <property type="component" value="Unassembled WGS sequence"/>
</dbReference>
<sequence length="302" mass="33056">MTEANHYDVIIVGGSYAGLSAAMALGRSLRKVLIIDGGMPCNRQTPHSHNFITQDGKTPKEISLLAREEVLRYPTVKLINDTALSGRKLDKGFEIVVQSGEAFSSDKLIFATGIKDIMPGIPGFSESWGITAVHCPYCHGYEIKEQPTAILANGGIAFDYAKVIFNLTKDLTILTNGPSVFTVEQIEILKSRGIRINETEIDRLQHTDGNIQKIIFKDGNQLEIKAIYHKPAFEQHSDIPVALGCGVTEHGYIITDEMQKTWVPGVFACGDNTSMMRSVANAVNTGQMAGAVANKELVDERF</sequence>
<accession>A0A2W2AUZ9</accession>
<dbReference type="PRINTS" id="PR00368">
    <property type="entry name" value="FADPNR"/>
</dbReference>
<dbReference type="PANTHER" id="PTHR48105">
    <property type="entry name" value="THIOREDOXIN REDUCTASE 1-RELATED-RELATED"/>
    <property type="match status" value="1"/>
</dbReference>
<gene>
    <name evidence="4" type="ORF">DN068_17110</name>
</gene>
<evidence type="ECO:0000256" key="1">
    <source>
        <dbReference type="ARBA" id="ARBA00022630"/>
    </source>
</evidence>
<dbReference type="InterPro" id="IPR036188">
    <property type="entry name" value="FAD/NAD-bd_sf"/>
</dbReference>
<proteinExistence type="predicted"/>
<reference evidence="4 5" key="1">
    <citation type="submission" date="2018-06" db="EMBL/GenBank/DDBJ databases">
        <title>Mucibacter soli gen. nov., sp. nov., a new member of the family Chitinophagaceae producing mucin.</title>
        <authorList>
            <person name="Kim M.-K."/>
            <person name="Park S."/>
            <person name="Kim T.-S."/>
            <person name="Joung Y."/>
            <person name="Han J.-H."/>
            <person name="Kim S.B."/>
        </authorList>
    </citation>
    <scope>NUCLEOTIDE SEQUENCE [LARGE SCALE GENOMIC DNA]</scope>
    <source>
        <strain evidence="4 5">R1-15</strain>
    </source>
</reference>
<keyword evidence="1" id="KW-0285">Flavoprotein</keyword>
<dbReference type="SUPFAM" id="SSF51905">
    <property type="entry name" value="FAD/NAD(P)-binding domain"/>
    <property type="match status" value="1"/>
</dbReference>
<dbReference type="PRINTS" id="PR00469">
    <property type="entry name" value="PNDRDTASEII"/>
</dbReference>
<comment type="caution">
    <text evidence="4">The sequence shown here is derived from an EMBL/GenBank/DDBJ whole genome shotgun (WGS) entry which is preliminary data.</text>
</comment>
<evidence type="ECO:0000313" key="5">
    <source>
        <dbReference type="Proteomes" id="UP000248745"/>
    </source>
</evidence>
<evidence type="ECO:0000256" key="2">
    <source>
        <dbReference type="ARBA" id="ARBA00023002"/>
    </source>
</evidence>
<evidence type="ECO:0000259" key="3">
    <source>
        <dbReference type="Pfam" id="PF07992"/>
    </source>
</evidence>
<dbReference type="InterPro" id="IPR050097">
    <property type="entry name" value="Ferredoxin-NADP_redctase_2"/>
</dbReference>
<dbReference type="AlphaFoldDB" id="A0A2W2AUZ9"/>
<keyword evidence="5" id="KW-1185">Reference proteome</keyword>
<evidence type="ECO:0000313" key="4">
    <source>
        <dbReference type="EMBL" id="PZF71784.1"/>
    </source>
</evidence>
<dbReference type="Pfam" id="PF07992">
    <property type="entry name" value="Pyr_redox_2"/>
    <property type="match status" value="1"/>
</dbReference>
<organism evidence="4 5">
    <name type="scientific">Taibaiella soli</name>
    <dbReference type="NCBI Taxonomy" id="1649169"/>
    <lineage>
        <taxon>Bacteria</taxon>
        <taxon>Pseudomonadati</taxon>
        <taxon>Bacteroidota</taxon>
        <taxon>Chitinophagia</taxon>
        <taxon>Chitinophagales</taxon>
        <taxon>Chitinophagaceae</taxon>
        <taxon>Taibaiella</taxon>
    </lineage>
</organism>
<dbReference type="GO" id="GO:0016491">
    <property type="term" value="F:oxidoreductase activity"/>
    <property type="evidence" value="ECO:0007669"/>
    <property type="project" value="UniProtKB-KW"/>
</dbReference>
<protein>
    <submittedName>
        <fullName evidence="4">NAD(P)/FAD-dependent oxidoreductase</fullName>
    </submittedName>
</protein>
<keyword evidence="2" id="KW-0560">Oxidoreductase</keyword>
<dbReference type="RefSeq" id="WP_111000155.1">
    <property type="nucleotide sequence ID" value="NZ_QKTW01000022.1"/>
</dbReference>
<dbReference type="Gene3D" id="3.50.50.60">
    <property type="entry name" value="FAD/NAD(P)-binding domain"/>
    <property type="match status" value="2"/>
</dbReference>
<dbReference type="InterPro" id="IPR023753">
    <property type="entry name" value="FAD/NAD-binding_dom"/>
</dbReference>
<dbReference type="OrthoDB" id="9806179at2"/>
<dbReference type="EMBL" id="QKTW01000022">
    <property type="protein sequence ID" value="PZF71784.1"/>
    <property type="molecule type" value="Genomic_DNA"/>
</dbReference>
<name>A0A2W2AUZ9_9BACT</name>
<feature type="domain" description="FAD/NAD(P)-binding" evidence="3">
    <location>
        <begin position="7"/>
        <end position="286"/>
    </location>
</feature>